<dbReference type="PANTHER" id="PTHR43178:SF5">
    <property type="entry name" value="LIPOAMIDE ACYLTRANSFERASE COMPONENT OF BRANCHED-CHAIN ALPHA-KETO ACID DEHYDROGENASE COMPLEX, MITOCHONDRIAL"/>
    <property type="match status" value="1"/>
</dbReference>
<dbReference type="InterPro" id="IPR011053">
    <property type="entry name" value="Single_hybrid_motif"/>
</dbReference>
<dbReference type="CDD" id="cd06849">
    <property type="entry name" value="lipoyl_domain"/>
    <property type="match status" value="1"/>
</dbReference>
<dbReference type="SUPFAM" id="SSF47005">
    <property type="entry name" value="Peripheral subunit-binding domain of 2-oxo acid dehydrogenase complex"/>
    <property type="match status" value="2"/>
</dbReference>
<dbReference type="PANTHER" id="PTHR43178">
    <property type="entry name" value="DIHYDROLIPOAMIDE ACETYLTRANSFERASE COMPONENT OF PYRUVATE DEHYDROGENASE COMPLEX"/>
    <property type="match status" value="1"/>
</dbReference>
<dbReference type="Pfam" id="PF00198">
    <property type="entry name" value="2-oxoacid_dh"/>
    <property type="match status" value="1"/>
</dbReference>
<accession>A0ABP3N2Z4</accession>
<feature type="compositionally biased region" description="Low complexity" evidence="7">
    <location>
        <begin position="199"/>
        <end position="212"/>
    </location>
</feature>
<comment type="cofactor">
    <cofactor evidence="1 6">
        <name>(R)-lipoate</name>
        <dbReference type="ChEBI" id="CHEBI:83088"/>
    </cofactor>
</comment>
<protein>
    <recommendedName>
        <fullName evidence="6">Dihydrolipoamide acetyltransferase component of pyruvate dehydrogenase complex</fullName>
        <ecNumber evidence="6">2.3.1.-</ecNumber>
    </recommendedName>
</protein>
<evidence type="ECO:0000256" key="7">
    <source>
        <dbReference type="SAM" id="MobiDB-lite"/>
    </source>
</evidence>
<sequence>MAEFRMPSLGADMDQGTLVEWLVRPGDTINKGDIIAAVDTNKSTIDVECFETGVVDRLLVDPGSIVPVGTPLAVITPRARGAPAAPPPPQPAPVAKAHRAVPTVSPPVRKLAARTGVDLTTLHGTGRAGAITRADVEAAARTAAQPVPSPSPAPPTPSRRPVSPYARRLATELGVEPERLTGSGPDGAVHARDVHRATQRPAEATPAPATAEGRPESMRRAIAALMAKSKREIPHYYLTSTIDVGRAVEWLHEHNRHVPVTERLVPAALLLKAAALAARGVPELNGHWVDDRLVPSDSVHLGVAVSLHGGGLLTPTLADADQLPLSELMHRLRDVVARARAARLRSSDTTTATITVTNLGELGVESVQGVIYPPQVGLVGFGAVMRRPWAVGELIGIRPVVTATLSGDHRASDGATGARFLNTVDAVLQRPEEL</sequence>
<dbReference type="Gene3D" id="2.40.50.100">
    <property type="match status" value="1"/>
</dbReference>
<evidence type="ECO:0000256" key="3">
    <source>
        <dbReference type="ARBA" id="ARBA00022679"/>
    </source>
</evidence>
<dbReference type="Pfam" id="PF02817">
    <property type="entry name" value="E3_binding"/>
    <property type="match status" value="2"/>
</dbReference>
<proteinExistence type="inferred from homology"/>
<feature type="region of interest" description="Disordered" evidence="7">
    <location>
        <begin position="195"/>
        <end position="215"/>
    </location>
</feature>
<dbReference type="SUPFAM" id="SSF52777">
    <property type="entry name" value="CoA-dependent acyltransferases"/>
    <property type="match status" value="1"/>
</dbReference>
<feature type="domain" description="Peripheral subunit-binding (PSBD)" evidence="9">
    <location>
        <begin position="103"/>
        <end position="140"/>
    </location>
</feature>
<feature type="domain" description="Lipoyl-binding" evidence="8">
    <location>
        <begin position="1"/>
        <end position="76"/>
    </location>
</feature>
<evidence type="ECO:0000313" key="10">
    <source>
        <dbReference type="EMBL" id="GAA0534355.1"/>
    </source>
</evidence>
<keyword evidence="5 6" id="KW-0012">Acyltransferase</keyword>
<keyword evidence="3 6" id="KW-0808">Transferase</keyword>
<keyword evidence="4 6" id="KW-0450">Lipoyl</keyword>
<gene>
    <name evidence="10" type="ORF">GCM10009533_36850</name>
</gene>
<evidence type="ECO:0000256" key="1">
    <source>
        <dbReference type="ARBA" id="ARBA00001938"/>
    </source>
</evidence>
<dbReference type="Gene3D" id="4.10.320.10">
    <property type="entry name" value="E3-binding domain"/>
    <property type="match status" value="2"/>
</dbReference>
<evidence type="ECO:0000256" key="2">
    <source>
        <dbReference type="ARBA" id="ARBA00007317"/>
    </source>
</evidence>
<feature type="domain" description="Peripheral subunit-binding (PSBD)" evidence="9">
    <location>
        <begin position="161"/>
        <end position="198"/>
    </location>
</feature>
<dbReference type="InterPro" id="IPR000089">
    <property type="entry name" value="Biotin_lipoyl"/>
</dbReference>
<feature type="compositionally biased region" description="Pro residues" evidence="7">
    <location>
        <begin position="147"/>
        <end position="158"/>
    </location>
</feature>
<evidence type="ECO:0000259" key="9">
    <source>
        <dbReference type="PROSITE" id="PS51826"/>
    </source>
</evidence>
<dbReference type="InterPro" id="IPR004167">
    <property type="entry name" value="PSBD"/>
</dbReference>
<evidence type="ECO:0000259" key="8">
    <source>
        <dbReference type="PROSITE" id="PS50968"/>
    </source>
</evidence>
<dbReference type="Proteomes" id="UP001500729">
    <property type="component" value="Unassembled WGS sequence"/>
</dbReference>
<dbReference type="PROSITE" id="PS50968">
    <property type="entry name" value="BIOTINYL_LIPOYL"/>
    <property type="match status" value="1"/>
</dbReference>
<comment type="similarity">
    <text evidence="2 6">Belongs to the 2-oxoacid dehydrogenase family.</text>
</comment>
<dbReference type="SUPFAM" id="SSF51230">
    <property type="entry name" value="Single hybrid motif"/>
    <property type="match status" value="1"/>
</dbReference>
<comment type="caution">
    <text evidence="10">The sequence shown here is derived from an EMBL/GenBank/DDBJ whole genome shotgun (WGS) entry which is preliminary data.</text>
</comment>
<name>A0ABP3N2Z4_SACER</name>
<dbReference type="InterPro" id="IPR001078">
    <property type="entry name" value="2-oxoacid_DH_actylTfrase"/>
</dbReference>
<evidence type="ECO:0000256" key="5">
    <source>
        <dbReference type="ARBA" id="ARBA00023315"/>
    </source>
</evidence>
<evidence type="ECO:0000313" key="11">
    <source>
        <dbReference type="Proteomes" id="UP001500729"/>
    </source>
</evidence>
<organism evidence="10 11">
    <name type="scientific">Saccharopolyspora erythraea</name>
    <name type="common">Streptomyces erythraeus</name>
    <dbReference type="NCBI Taxonomy" id="1836"/>
    <lineage>
        <taxon>Bacteria</taxon>
        <taxon>Bacillati</taxon>
        <taxon>Actinomycetota</taxon>
        <taxon>Actinomycetes</taxon>
        <taxon>Pseudonocardiales</taxon>
        <taxon>Pseudonocardiaceae</taxon>
        <taxon>Saccharopolyspora</taxon>
    </lineage>
</organism>
<dbReference type="InterPro" id="IPR036625">
    <property type="entry name" value="E3-bd_dom_sf"/>
</dbReference>
<keyword evidence="11" id="KW-1185">Reference proteome</keyword>
<dbReference type="RefSeq" id="WP_009947163.1">
    <property type="nucleotide sequence ID" value="NZ_BAAAGS010000023.1"/>
</dbReference>
<dbReference type="EMBL" id="BAAAGS010000023">
    <property type="protein sequence ID" value="GAA0534355.1"/>
    <property type="molecule type" value="Genomic_DNA"/>
</dbReference>
<feature type="region of interest" description="Disordered" evidence="7">
    <location>
        <begin position="137"/>
        <end position="163"/>
    </location>
</feature>
<evidence type="ECO:0000256" key="4">
    <source>
        <dbReference type="ARBA" id="ARBA00022823"/>
    </source>
</evidence>
<dbReference type="Gene3D" id="3.30.559.10">
    <property type="entry name" value="Chloramphenicol acetyltransferase-like domain"/>
    <property type="match status" value="1"/>
</dbReference>
<dbReference type="InterPro" id="IPR050743">
    <property type="entry name" value="2-oxoacid_DH_E2_comp"/>
</dbReference>
<dbReference type="PROSITE" id="PS51826">
    <property type="entry name" value="PSBD"/>
    <property type="match status" value="2"/>
</dbReference>
<evidence type="ECO:0000256" key="6">
    <source>
        <dbReference type="RuleBase" id="RU003423"/>
    </source>
</evidence>
<dbReference type="Pfam" id="PF00364">
    <property type="entry name" value="Biotin_lipoyl"/>
    <property type="match status" value="1"/>
</dbReference>
<feature type="compositionally biased region" description="Low complexity" evidence="7">
    <location>
        <begin position="137"/>
        <end position="146"/>
    </location>
</feature>
<reference evidence="11" key="1">
    <citation type="journal article" date="2019" name="Int. J. Syst. Evol. Microbiol.">
        <title>The Global Catalogue of Microorganisms (GCM) 10K type strain sequencing project: providing services to taxonomists for standard genome sequencing and annotation.</title>
        <authorList>
            <consortium name="The Broad Institute Genomics Platform"/>
            <consortium name="The Broad Institute Genome Sequencing Center for Infectious Disease"/>
            <person name="Wu L."/>
            <person name="Ma J."/>
        </authorList>
    </citation>
    <scope>NUCLEOTIDE SEQUENCE [LARGE SCALE GENOMIC DNA]</scope>
    <source>
        <strain evidence="11">JCM 10303</strain>
    </source>
</reference>
<dbReference type="EC" id="2.3.1.-" evidence="6"/>
<dbReference type="InterPro" id="IPR023213">
    <property type="entry name" value="CAT-like_dom_sf"/>
</dbReference>